<protein>
    <submittedName>
        <fullName evidence="9">Putative Sugar transferase, PEP-CTERM system associated</fullName>
    </submittedName>
</protein>
<keyword evidence="10" id="KW-1185">Reference proteome</keyword>
<evidence type="ECO:0000256" key="1">
    <source>
        <dbReference type="ARBA" id="ARBA00004141"/>
    </source>
</evidence>
<keyword evidence="6 7" id="KW-0472">Membrane</keyword>
<feature type="transmembrane region" description="Helical" evidence="7">
    <location>
        <begin position="98"/>
        <end position="120"/>
    </location>
</feature>
<organism evidence="9 10">
    <name type="scientific">Nitrospira moscoviensis</name>
    <dbReference type="NCBI Taxonomy" id="42253"/>
    <lineage>
        <taxon>Bacteria</taxon>
        <taxon>Pseudomonadati</taxon>
        <taxon>Nitrospirota</taxon>
        <taxon>Nitrospiria</taxon>
        <taxon>Nitrospirales</taxon>
        <taxon>Nitrospiraceae</taxon>
        <taxon>Nitrospira</taxon>
    </lineage>
</organism>
<evidence type="ECO:0000256" key="6">
    <source>
        <dbReference type="ARBA" id="ARBA00023136"/>
    </source>
</evidence>
<dbReference type="PANTHER" id="PTHR30576:SF0">
    <property type="entry name" value="UNDECAPRENYL-PHOSPHATE N-ACETYLGALACTOSAMINYL 1-PHOSPHATE TRANSFERASE-RELATED"/>
    <property type="match status" value="1"/>
</dbReference>
<dbReference type="STRING" id="42253.NITMOv2_2647"/>
<feature type="transmembrane region" description="Helical" evidence="7">
    <location>
        <begin position="36"/>
        <end position="57"/>
    </location>
</feature>
<comment type="subcellular location">
    <subcellularLocation>
        <location evidence="1">Membrane</location>
        <topology evidence="1">Multi-pass membrane protein</topology>
    </subcellularLocation>
</comment>
<dbReference type="Pfam" id="PF02397">
    <property type="entry name" value="Bac_transf"/>
    <property type="match status" value="1"/>
</dbReference>
<dbReference type="EMBL" id="CP011801">
    <property type="protein sequence ID" value="ALA59060.1"/>
    <property type="molecule type" value="Genomic_DNA"/>
</dbReference>
<evidence type="ECO:0000256" key="5">
    <source>
        <dbReference type="ARBA" id="ARBA00022989"/>
    </source>
</evidence>
<feature type="transmembrane region" description="Helical" evidence="7">
    <location>
        <begin position="255"/>
        <end position="279"/>
    </location>
</feature>
<evidence type="ECO:0000313" key="9">
    <source>
        <dbReference type="EMBL" id="ALA59060.1"/>
    </source>
</evidence>
<dbReference type="AlphaFoldDB" id="A0A0K2GDM6"/>
<dbReference type="GO" id="GO:0016020">
    <property type="term" value="C:membrane"/>
    <property type="evidence" value="ECO:0007669"/>
    <property type="project" value="UniProtKB-SubCell"/>
</dbReference>
<dbReference type="PATRIC" id="fig|42253.5.peg.2618"/>
<dbReference type="InterPro" id="IPR017475">
    <property type="entry name" value="EPS_sugar_tfrase"/>
</dbReference>
<evidence type="ECO:0000256" key="4">
    <source>
        <dbReference type="ARBA" id="ARBA00022692"/>
    </source>
</evidence>
<evidence type="ECO:0000256" key="2">
    <source>
        <dbReference type="ARBA" id="ARBA00006464"/>
    </source>
</evidence>
<evidence type="ECO:0000313" key="10">
    <source>
        <dbReference type="Proteomes" id="UP000069205"/>
    </source>
</evidence>
<feature type="domain" description="Bacterial sugar transferase" evidence="8">
    <location>
        <begin position="254"/>
        <end position="434"/>
    </location>
</feature>
<dbReference type="GO" id="GO:0016780">
    <property type="term" value="F:phosphotransferase activity, for other substituted phosphate groups"/>
    <property type="evidence" value="ECO:0007669"/>
    <property type="project" value="TreeGrafter"/>
</dbReference>
<evidence type="ECO:0000256" key="7">
    <source>
        <dbReference type="SAM" id="Phobius"/>
    </source>
</evidence>
<dbReference type="NCBIfam" id="TIGR03025">
    <property type="entry name" value="EPS_sugtrans"/>
    <property type="match status" value="1"/>
</dbReference>
<dbReference type="KEGG" id="nmv:NITMOv2_2647"/>
<evidence type="ECO:0000259" key="8">
    <source>
        <dbReference type="Pfam" id="PF02397"/>
    </source>
</evidence>
<gene>
    <name evidence="9" type="ORF">NITMOv2_2647</name>
</gene>
<keyword evidence="3 9" id="KW-0808">Transferase</keyword>
<accession>A0A0K2GDM6</accession>
<comment type="similarity">
    <text evidence="2">Belongs to the bacterial sugar transferase family.</text>
</comment>
<reference evidence="9 10" key="1">
    <citation type="journal article" date="2015" name="Proc. Natl. Acad. Sci. U.S.A.">
        <title>Expanded metabolic versatility of ubiquitous nitrite-oxidizing bacteria from the genus Nitrospira.</title>
        <authorList>
            <person name="Koch H."/>
            <person name="Lucker S."/>
            <person name="Albertsen M."/>
            <person name="Kitzinger K."/>
            <person name="Herbold C."/>
            <person name="Spieck E."/>
            <person name="Nielsen P.H."/>
            <person name="Wagner M."/>
            <person name="Daims H."/>
        </authorList>
    </citation>
    <scope>NUCLEOTIDE SEQUENCE [LARGE SCALE GENOMIC DNA]</scope>
    <source>
        <strain evidence="9 10">NSP M-1</strain>
    </source>
</reference>
<evidence type="ECO:0000256" key="3">
    <source>
        <dbReference type="ARBA" id="ARBA00022679"/>
    </source>
</evidence>
<sequence length="459" mass="50229">MALLLVCVESAFCCAVFALLLPPIEPIGGSLPGGLQVPTAVLLFAGCCIAALAYAGLYDRRSAESRSACLLRLARAAVLAAVPLIVLAALFLPAGAASWLRVVAALALTSALVILGRAAWHRMARRPPFVERVAVLGKSPLAKAVLAELRARRDCRIVAYEQGRFLRRGPDAAAHPRPAADARPHRIVVALRERRGLVPVAALLDAKRQGVVVEDGIPVYERLTGKVAIESLHPSQVIFSEEFGRSTSYDRAARAISFVAAGLGLALTAPLLLVLAILIKLDSRGPVLFVHGRIGKDGRVFPLMKFRTMHPAGERRSEWVRDNGDRITRVGRWLRKFRLDELPQLFNVVAGHMNLVGPRPHPATNYALFTEHIPFYAFRSMVRPGITGWAQVRYGYANSLKEETDKMRYDLYYIKHRSLLFDLDIVLLTVKVVLLGSDSKLEGAAVSAEPLLEERIDAA</sequence>
<dbReference type="InterPro" id="IPR003362">
    <property type="entry name" value="Bact_transf"/>
</dbReference>
<feature type="transmembrane region" description="Helical" evidence="7">
    <location>
        <begin position="69"/>
        <end position="92"/>
    </location>
</feature>
<keyword evidence="4 7" id="KW-0812">Transmembrane</keyword>
<keyword evidence="5 7" id="KW-1133">Transmembrane helix</keyword>
<dbReference type="OrthoDB" id="9808602at2"/>
<proteinExistence type="inferred from homology"/>
<dbReference type="RefSeq" id="WP_053380140.1">
    <property type="nucleotide sequence ID" value="NZ_CP011801.1"/>
</dbReference>
<name>A0A0K2GDM6_NITMO</name>
<dbReference type="Proteomes" id="UP000069205">
    <property type="component" value="Chromosome"/>
</dbReference>
<dbReference type="PANTHER" id="PTHR30576">
    <property type="entry name" value="COLANIC BIOSYNTHESIS UDP-GLUCOSE LIPID CARRIER TRANSFERASE"/>
    <property type="match status" value="1"/>
</dbReference>